<reference evidence="4" key="1">
    <citation type="journal article" date="2020" name="Stud. Mycol.">
        <title>101 Dothideomycetes genomes: a test case for predicting lifestyles and emergence of pathogens.</title>
        <authorList>
            <person name="Haridas S."/>
            <person name="Albert R."/>
            <person name="Binder M."/>
            <person name="Bloem J."/>
            <person name="Labutti K."/>
            <person name="Salamov A."/>
            <person name="Andreopoulos B."/>
            <person name="Baker S."/>
            <person name="Barry K."/>
            <person name="Bills G."/>
            <person name="Bluhm B."/>
            <person name="Cannon C."/>
            <person name="Castanera R."/>
            <person name="Culley D."/>
            <person name="Daum C."/>
            <person name="Ezra D."/>
            <person name="Gonzalez J."/>
            <person name="Henrissat B."/>
            <person name="Kuo A."/>
            <person name="Liang C."/>
            <person name="Lipzen A."/>
            <person name="Lutzoni F."/>
            <person name="Magnuson J."/>
            <person name="Mondo S."/>
            <person name="Nolan M."/>
            <person name="Ohm R."/>
            <person name="Pangilinan J."/>
            <person name="Park H.-J."/>
            <person name="Ramirez L."/>
            <person name="Alfaro M."/>
            <person name="Sun H."/>
            <person name="Tritt A."/>
            <person name="Yoshinaga Y."/>
            <person name="Zwiers L.-H."/>
            <person name="Turgeon B."/>
            <person name="Goodwin S."/>
            <person name="Spatafora J."/>
            <person name="Crous P."/>
            <person name="Grigoriev I."/>
        </authorList>
    </citation>
    <scope>NUCLEOTIDE SEQUENCE</scope>
    <source>
        <strain evidence="4">CBS 109.77</strain>
    </source>
</reference>
<dbReference type="Pfam" id="PF24809">
    <property type="entry name" value="DUF7708"/>
    <property type="match status" value="1"/>
</dbReference>
<feature type="domain" description="Nephrocystin 3-like N-terminal" evidence="3">
    <location>
        <begin position="258"/>
        <end position="421"/>
    </location>
</feature>
<dbReference type="Proteomes" id="UP000799757">
    <property type="component" value="Unassembled WGS sequence"/>
</dbReference>
<evidence type="ECO:0000313" key="5">
    <source>
        <dbReference type="Proteomes" id="UP000799757"/>
    </source>
</evidence>
<evidence type="ECO:0000256" key="1">
    <source>
        <dbReference type="ARBA" id="ARBA00022737"/>
    </source>
</evidence>
<keyword evidence="5" id="KW-1185">Reference proteome</keyword>
<organism evidence="4 5">
    <name type="scientific">Melanomma pulvis-pyrius CBS 109.77</name>
    <dbReference type="NCBI Taxonomy" id="1314802"/>
    <lineage>
        <taxon>Eukaryota</taxon>
        <taxon>Fungi</taxon>
        <taxon>Dikarya</taxon>
        <taxon>Ascomycota</taxon>
        <taxon>Pezizomycotina</taxon>
        <taxon>Dothideomycetes</taxon>
        <taxon>Pleosporomycetidae</taxon>
        <taxon>Pleosporales</taxon>
        <taxon>Melanommataceae</taxon>
        <taxon>Melanomma</taxon>
    </lineage>
</organism>
<evidence type="ECO:0000259" key="3">
    <source>
        <dbReference type="Pfam" id="PF24883"/>
    </source>
</evidence>
<protein>
    <recommendedName>
        <fullName evidence="6">NACHT domain-containing protein</fullName>
    </recommendedName>
</protein>
<dbReference type="AlphaFoldDB" id="A0A6A6WSD6"/>
<evidence type="ECO:0000313" key="4">
    <source>
        <dbReference type="EMBL" id="KAF2786863.1"/>
    </source>
</evidence>
<dbReference type="Pfam" id="PF24883">
    <property type="entry name" value="NPHP3_N"/>
    <property type="match status" value="1"/>
</dbReference>
<feature type="domain" description="DUF7708" evidence="2">
    <location>
        <begin position="66"/>
        <end position="207"/>
    </location>
</feature>
<dbReference type="Gene3D" id="3.40.50.300">
    <property type="entry name" value="P-loop containing nucleotide triphosphate hydrolases"/>
    <property type="match status" value="1"/>
</dbReference>
<dbReference type="EMBL" id="MU002395">
    <property type="protein sequence ID" value="KAF2786863.1"/>
    <property type="molecule type" value="Genomic_DNA"/>
</dbReference>
<proteinExistence type="predicted"/>
<gene>
    <name evidence="4" type="ORF">K505DRAFT_258984</name>
</gene>
<dbReference type="InterPro" id="IPR056884">
    <property type="entry name" value="NPHP3-like_N"/>
</dbReference>
<evidence type="ECO:0000259" key="2">
    <source>
        <dbReference type="Pfam" id="PF24809"/>
    </source>
</evidence>
<dbReference type="PANTHER" id="PTHR10039:SF14">
    <property type="entry name" value="NACHT DOMAIN-CONTAINING PROTEIN"/>
    <property type="match status" value="1"/>
</dbReference>
<dbReference type="InterPro" id="IPR056125">
    <property type="entry name" value="DUF7708"/>
</dbReference>
<keyword evidence="1" id="KW-0677">Repeat</keyword>
<dbReference type="SUPFAM" id="SSF52540">
    <property type="entry name" value="P-loop containing nucleoside triphosphate hydrolases"/>
    <property type="match status" value="1"/>
</dbReference>
<name>A0A6A6WSD6_9PLEO</name>
<accession>A0A6A6WSD6</accession>
<dbReference type="OrthoDB" id="7464126at2759"/>
<sequence length="487" mass="55817">MANIRTSLPFPTRPWETAKNKFLENLSPEEIQQFQNATLENFFYDASSAQKKHARGSRVWELQEKLASLAEGIDDYGKALDVYSNAYGLILCPIWGSVRVVLNIALEAGKFQEKIVDMFARIGDALPRFRIYQSLFRKHERLLRALSAAYLDILKFCIMAKDFFLLPMSIICMAIWKPFQKQFNDYIVAFRTHQKMVEKEAGLAHLIESARSREIELANRALQERNEKIHRRHRIFSALPSIGYQTKHDIICSHRHPGTNTWLQTHYNFVGWLSSQSSDCLSCFGIPGSGKSVLSASTIDYLIELSQPSSVVCYYYCDYADPLSLDASRLIATIIKQVLVHLPLDHFNDAFDCPFETDRPTPSHSKCQEFLLRLFENFTEVFIVLDGIDELAQYSQSIVLNMVNDLLHSSRTRVKVFVTSRCEECLIRESLESYRVIDLGTDHLQADVELFVTRKLESTILSQRLDFSDSLLKREIIQALVNGANGM</sequence>
<evidence type="ECO:0008006" key="6">
    <source>
        <dbReference type="Google" id="ProtNLM"/>
    </source>
</evidence>
<dbReference type="InterPro" id="IPR027417">
    <property type="entry name" value="P-loop_NTPase"/>
</dbReference>
<dbReference type="PANTHER" id="PTHR10039">
    <property type="entry name" value="AMELOGENIN"/>
    <property type="match status" value="1"/>
</dbReference>